<dbReference type="GO" id="GO:0016020">
    <property type="term" value="C:membrane"/>
    <property type="evidence" value="ECO:0007669"/>
    <property type="project" value="TreeGrafter"/>
</dbReference>
<dbReference type="AlphaFoldDB" id="A0A8H5Y243"/>
<dbReference type="EMBL" id="JAAQPF010000409">
    <property type="protein sequence ID" value="KAF5703390.1"/>
    <property type="molecule type" value="Genomic_DNA"/>
</dbReference>
<feature type="domain" description="Serine aminopeptidase S33" evidence="2">
    <location>
        <begin position="156"/>
        <end position="290"/>
    </location>
</feature>
<dbReference type="InterPro" id="IPR029058">
    <property type="entry name" value="AB_hydrolase_fold"/>
</dbReference>
<comment type="caution">
    <text evidence="3">The sequence shown here is derived from an EMBL/GenBank/DDBJ whole genome shotgun (WGS) entry which is preliminary data.</text>
</comment>
<dbReference type="PANTHER" id="PTHR12277">
    <property type="entry name" value="ALPHA/BETA HYDROLASE DOMAIN-CONTAINING PROTEIN"/>
    <property type="match status" value="1"/>
</dbReference>
<keyword evidence="1" id="KW-0472">Membrane</keyword>
<dbReference type="Pfam" id="PF12146">
    <property type="entry name" value="Hydrolase_4"/>
    <property type="match status" value="1"/>
</dbReference>
<dbReference type="PANTHER" id="PTHR12277:SF81">
    <property type="entry name" value="PROTEIN ABHD13"/>
    <property type="match status" value="1"/>
</dbReference>
<feature type="transmembrane region" description="Helical" evidence="1">
    <location>
        <begin position="32"/>
        <end position="50"/>
    </location>
</feature>
<keyword evidence="4" id="KW-1185">Reference proteome</keyword>
<protein>
    <submittedName>
        <fullName evidence="3">Bem46 family</fullName>
    </submittedName>
</protein>
<evidence type="ECO:0000313" key="4">
    <source>
        <dbReference type="Proteomes" id="UP000532311"/>
    </source>
</evidence>
<keyword evidence="1" id="KW-1133">Transmembrane helix</keyword>
<organism evidence="3 4">
    <name type="scientific">Fusarium globosum</name>
    <dbReference type="NCBI Taxonomy" id="78864"/>
    <lineage>
        <taxon>Eukaryota</taxon>
        <taxon>Fungi</taxon>
        <taxon>Dikarya</taxon>
        <taxon>Ascomycota</taxon>
        <taxon>Pezizomycotina</taxon>
        <taxon>Sordariomycetes</taxon>
        <taxon>Hypocreomycetidae</taxon>
        <taxon>Hypocreales</taxon>
        <taxon>Nectriaceae</taxon>
        <taxon>Fusarium</taxon>
        <taxon>Fusarium fujikuroi species complex</taxon>
    </lineage>
</organism>
<dbReference type="Gene3D" id="3.40.50.1820">
    <property type="entry name" value="alpha/beta hydrolase"/>
    <property type="match status" value="1"/>
</dbReference>
<sequence>MSSSNSPTSQTSNSYVEQTVSVLSSVASYMRLPALASTGLAAVLTSLLYFKQKSVSQHHHHFHHRLRHHLPFLATTNLLFLCLTRIIIKPSPANPACIRALIYPSNIPANSRSDVPKPSDFGISNFEELYIPTDDGEKLSAFYIRGPRGHKNSNITILMFHGNAGNIGHRLPIARMIINYIGCNVFMLEYRGYGSSTGQPDESGLNVDAQTGLNYLRQRAETRDHKLMVYGQSLGGAVAIKLVSKNQEAGDIAGLILENTFLSIRKLIPSVVPPAKYLTLLCHQVWPSESVLPNITKVPTLFISGLQDEIVPPKHMKQLYDLSAAPTKRWKPLPGGDHNSSVLEEGYFEAISDFIAEVTGDTPQEKTHSGLANPELEKKLGIDETLINYFETEFLSCLSSSDWGTRKLLAFDEGDQMEGVEQDNAENHSPQAKGAEEKCIDAKMTDAEVDKACYMSQAE</sequence>
<evidence type="ECO:0000259" key="2">
    <source>
        <dbReference type="Pfam" id="PF12146"/>
    </source>
</evidence>
<dbReference type="Proteomes" id="UP000532311">
    <property type="component" value="Unassembled WGS sequence"/>
</dbReference>
<feature type="transmembrane region" description="Helical" evidence="1">
    <location>
        <begin position="70"/>
        <end position="88"/>
    </location>
</feature>
<dbReference type="SUPFAM" id="SSF53474">
    <property type="entry name" value="alpha/beta-Hydrolases"/>
    <property type="match status" value="1"/>
</dbReference>
<dbReference type="InterPro" id="IPR022742">
    <property type="entry name" value="Hydrolase_4"/>
</dbReference>
<keyword evidence="1" id="KW-0812">Transmembrane</keyword>
<evidence type="ECO:0000313" key="3">
    <source>
        <dbReference type="EMBL" id="KAF5703390.1"/>
    </source>
</evidence>
<reference evidence="3 4" key="1">
    <citation type="submission" date="2020-05" db="EMBL/GenBank/DDBJ databases">
        <title>Identification and distribution of gene clusters putatively required for synthesis of sphingolipid metabolism inhibitors in phylogenetically diverse species of the filamentous fungus Fusarium.</title>
        <authorList>
            <person name="Kim H.-S."/>
            <person name="Busman M."/>
            <person name="Brown D.W."/>
            <person name="Divon H."/>
            <person name="Uhlig S."/>
            <person name="Proctor R.H."/>
        </authorList>
    </citation>
    <scope>NUCLEOTIDE SEQUENCE [LARGE SCALE GENOMIC DNA]</scope>
    <source>
        <strain evidence="3 4">NRRL 26131</strain>
    </source>
</reference>
<proteinExistence type="predicted"/>
<gene>
    <name evidence="3" type="ORF">FGLOB1_9105</name>
</gene>
<evidence type="ECO:0000256" key="1">
    <source>
        <dbReference type="SAM" id="Phobius"/>
    </source>
</evidence>
<dbReference type="GO" id="GO:0008474">
    <property type="term" value="F:palmitoyl-(protein) hydrolase activity"/>
    <property type="evidence" value="ECO:0007669"/>
    <property type="project" value="TreeGrafter"/>
</dbReference>
<accession>A0A8H5Y243</accession>
<name>A0A8H5Y243_9HYPO</name>